<evidence type="ECO:0008006" key="6">
    <source>
        <dbReference type="Google" id="ProtNLM"/>
    </source>
</evidence>
<sequence length="147" mass="16719">MSSALNSANSLRTEAILSIWLILPAIAVFYYWKWSQSRTVKLMNAIPGRKPLPLLGNLLHLDVYNEEFYKVMAIDWVKKYGPIYSVWLGPRPFVTLASPELVHTILSSSKNNTKASDYLNLSEWLGNSILVSSGDHWKTRRRILTPG</sequence>
<dbReference type="PANTHER" id="PTHR24301:SF2">
    <property type="entry name" value="THROMBOXANE-A SYNTHASE"/>
    <property type="match status" value="1"/>
</dbReference>
<dbReference type="GO" id="GO:0005506">
    <property type="term" value="F:iron ion binding"/>
    <property type="evidence" value="ECO:0007669"/>
    <property type="project" value="InterPro"/>
</dbReference>
<dbReference type="Pfam" id="PF00067">
    <property type="entry name" value="p450"/>
    <property type="match status" value="1"/>
</dbReference>
<reference evidence="4 5" key="1">
    <citation type="submission" date="2016-03" db="EMBL/GenBank/DDBJ databases">
        <title>EvidentialGene: Evidence-directed Construction of Genes on Genomes.</title>
        <authorList>
            <person name="Gilbert D.G."/>
            <person name="Choi J.-H."/>
            <person name="Mockaitis K."/>
            <person name="Colbourne J."/>
            <person name="Pfrender M."/>
        </authorList>
    </citation>
    <scope>NUCLEOTIDE SEQUENCE [LARGE SCALE GENOMIC DNA]</scope>
    <source>
        <strain evidence="4 5">Xinb3</strain>
        <tissue evidence="4">Complete organism</tissue>
    </source>
</reference>
<evidence type="ECO:0000256" key="3">
    <source>
        <dbReference type="SAM" id="Phobius"/>
    </source>
</evidence>
<keyword evidence="5" id="KW-1185">Reference proteome</keyword>
<organism evidence="4 5">
    <name type="scientific">Daphnia magna</name>
    <dbReference type="NCBI Taxonomy" id="35525"/>
    <lineage>
        <taxon>Eukaryota</taxon>
        <taxon>Metazoa</taxon>
        <taxon>Ecdysozoa</taxon>
        <taxon>Arthropoda</taxon>
        <taxon>Crustacea</taxon>
        <taxon>Branchiopoda</taxon>
        <taxon>Diplostraca</taxon>
        <taxon>Cladocera</taxon>
        <taxon>Anomopoda</taxon>
        <taxon>Daphniidae</taxon>
        <taxon>Daphnia</taxon>
    </lineage>
</organism>
<dbReference type="InterPro" id="IPR001128">
    <property type="entry name" value="Cyt_P450"/>
</dbReference>
<protein>
    <recommendedName>
        <fullName evidence="6">Cytochrome p450</fullName>
    </recommendedName>
</protein>
<comment type="caution">
    <text evidence="4">The sequence shown here is derived from an EMBL/GenBank/DDBJ whole genome shotgun (WGS) entry which is preliminary data.</text>
</comment>
<evidence type="ECO:0000313" key="4">
    <source>
        <dbReference type="EMBL" id="KZS06411.1"/>
    </source>
</evidence>
<dbReference type="Gene3D" id="1.10.630.10">
    <property type="entry name" value="Cytochrome P450"/>
    <property type="match status" value="1"/>
</dbReference>
<dbReference type="Proteomes" id="UP000076858">
    <property type="component" value="Unassembled WGS sequence"/>
</dbReference>
<dbReference type="STRING" id="35525.A0A164P0S4"/>
<dbReference type="InterPro" id="IPR036396">
    <property type="entry name" value="Cyt_P450_sf"/>
</dbReference>
<dbReference type="SUPFAM" id="SSF48264">
    <property type="entry name" value="Cytochrome P450"/>
    <property type="match status" value="1"/>
</dbReference>
<evidence type="ECO:0000256" key="1">
    <source>
        <dbReference type="ARBA" id="ARBA00010617"/>
    </source>
</evidence>
<feature type="transmembrane region" description="Helical" evidence="3">
    <location>
        <begin position="15"/>
        <end position="32"/>
    </location>
</feature>
<dbReference type="PANTHER" id="PTHR24301">
    <property type="entry name" value="THROMBOXANE-A SYNTHASE"/>
    <property type="match status" value="1"/>
</dbReference>
<keyword evidence="2" id="KW-0560">Oxidoreductase</keyword>
<dbReference type="AlphaFoldDB" id="A0A164P0S4"/>
<dbReference type="OrthoDB" id="1470350at2759"/>
<dbReference type="EMBL" id="LRGB01002743">
    <property type="protein sequence ID" value="KZS06411.1"/>
    <property type="molecule type" value="Genomic_DNA"/>
</dbReference>
<gene>
    <name evidence="4" type="ORF">APZ42_030147</name>
</gene>
<keyword evidence="3" id="KW-0812">Transmembrane</keyword>
<dbReference type="GO" id="GO:0004497">
    <property type="term" value="F:monooxygenase activity"/>
    <property type="evidence" value="ECO:0007669"/>
    <property type="project" value="UniProtKB-KW"/>
</dbReference>
<name>A0A164P0S4_9CRUS</name>
<keyword evidence="3" id="KW-1133">Transmembrane helix</keyword>
<dbReference type="GO" id="GO:0016705">
    <property type="term" value="F:oxidoreductase activity, acting on paired donors, with incorporation or reduction of molecular oxygen"/>
    <property type="evidence" value="ECO:0007669"/>
    <property type="project" value="InterPro"/>
</dbReference>
<proteinExistence type="inferred from homology"/>
<dbReference type="GO" id="GO:0020037">
    <property type="term" value="F:heme binding"/>
    <property type="evidence" value="ECO:0007669"/>
    <property type="project" value="InterPro"/>
</dbReference>
<comment type="similarity">
    <text evidence="1">Belongs to the cytochrome P450 family.</text>
</comment>
<evidence type="ECO:0000256" key="2">
    <source>
        <dbReference type="ARBA" id="ARBA00023033"/>
    </source>
</evidence>
<keyword evidence="3" id="KW-0472">Membrane</keyword>
<evidence type="ECO:0000313" key="5">
    <source>
        <dbReference type="Proteomes" id="UP000076858"/>
    </source>
</evidence>
<accession>A0A164P0S4</accession>
<keyword evidence="2" id="KW-0503">Monooxygenase</keyword>